<evidence type="ECO:0000313" key="4">
    <source>
        <dbReference type="Proteomes" id="UP000192708"/>
    </source>
</evidence>
<keyword evidence="4" id="KW-1185">Reference proteome</keyword>
<dbReference type="InterPro" id="IPR002052">
    <property type="entry name" value="DNA_methylase_N6_adenine_CS"/>
</dbReference>
<keyword evidence="2 3" id="KW-0808">Transferase</keyword>
<dbReference type="NCBIfam" id="TIGR00095">
    <property type="entry name" value="16S rRNA (guanine(966)-N(2))-methyltransferase RsmD"/>
    <property type="match status" value="1"/>
</dbReference>
<evidence type="ECO:0000313" key="3">
    <source>
        <dbReference type="EMBL" id="SMC63041.1"/>
    </source>
</evidence>
<dbReference type="RefSeq" id="WP_084283941.1">
    <property type="nucleotide sequence ID" value="NZ_FWXJ01000010.1"/>
</dbReference>
<dbReference type="SUPFAM" id="SSF53335">
    <property type="entry name" value="S-adenosyl-L-methionine-dependent methyltransferases"/>
    <property type="match status" value="1"/>
</dbReference>
<dbReference type="GO" id="GO:0031167">
    <property type="term" value="P:rRNA methylation"/>
    <property type="evidence" value="ECO:0007669"/>
    <property type="project" value="InterPro"/>
</dbReference>
<dbReference type="PROSITE" id="PS00092">
    <property type="entry name" value="N6_MTASE"/>
    <property type="match status" value="1"/>
</dbReference>
<dbReference type="PANTHER" id="PTHR43542">
    <property type="entry name" value="METHYLTRANSFERASE"/>
    <property type="match status" value="1"/>
</dbReference>
<dbReference type="STRING" id="1938817.SAMN06296008_11025"/>
<dbReference type="Gene3D" id="3.40.50.150">
    <property type="entry name" value="Vaccinia Virus protein VP39"/>
    <property type="match status" value="1"/>
</dbReference>
<dbReference type="OrthoDB" id="9803017at2"/>
<name>A0A1W2ARH2_9BURK</name>
<dbReference type="InterPro" id="IPR029063">
    <property type="entry name" value="SAM-dependent_MTases_sf"/>
</dbReference>
<dbReference type="EMBL" id="FWXJ01000010">
    <property type="protein sequence ID" value="SMC63041.1"/>
    <property type="molecule type" value="Genomic_DNA"/>
</dbReference>
<dbReference type="CDD" id="cd02440">
    <property type="entry name" value="AdoMet_MTases"/>
    <property type="match status" value="1"/>
</dbReference>
<dbReference type="GO" id="GO:0008168">
    <property type="term" value="F:methyltransferase activity"/>
    <property type="evidence" value="ECO:0007669"/>
    <property type="project" value="UniProtKB-KW"/>
</dbReference>
<dbReference type="GO" id="GO:0003676">
    <property type="term" value="F:nucleic acid binding"/>
    <property type="evidence" value="ECO:0007669"/>
    <property type="project" value="InterPro"/>
</dbReference>
<dbReference type="PIRSF" id="PIRSF004553">
    <property type="entry name" value="CHP00095"/>
    <property type="match status" value="1"/>
</dbReference>
<protein>
    <submittedName>
        <fullName evidence="3">16S rRNA m(2)G-966 methyltransferase</fullName>
    </submittedName>
</protein>
<proteinExistence type="predicted"/>
<dbReference type="AlphaFoldDB" id="A0A1W2ARH2"/>
<gene>
    <name evidence="3" type="ORF">SAMN06296008_11025</name>
</gene>
<dbReference type="Pfam" id="PF03602">
    <property type="entry name" value="Cons_hypoth95"/>
    <property type="match status" value="1"/>
</dbReference>
<reference evidence="3 4" key="1">
    <citation type="submission" date="2017-04" db="EMBL/GenBank/DDBJ databases">
        <authorList>
            <person name="Afonso C.L."/>
            <person name="Miller P.J."/>
            <person name="Scott M.A."/>
            <person name="Spackman E."/>
            <person name="Goraichik I."/>
            <person name="Dimitrov K.M."/>
            <person name="Suarez D.L."/>
            <person name="Swayne D.E."/>
        </authorList>
    </citation>
    <scope>NUCLEOTIDE SEQUENCE [LARGE SCALE GENOMIC DNA]</scope>
    <source>
        <strain evidence="3 4">VK13</strain>
    </source>
</reference>
<dbReference type="Proteomes" id="UP000192708">
    <property type="component" value="Unassembled WGS sequence"/>
</dbReference>
<evidence type="ECO:0000256" key="1">
    <source>
        <dbReference type="ARBA" id="ARBA00022603"/>
    </source>
</evidence>
<dbReference type="InterPro" id="IPR004398">
    <property type="entry name" value="RNA_MeTrfase_RsmD"/>
</dbReference>
<accession>A0A1W2ARH2</accession>
<keyword evidence="1 3" id="KW-0489">Methyltransferase</keyword>
<organism evidence="3 4">
    <name type="scientific">Polynucleobacter kasalickyi</name>
    <dbReference type="NCBI Taxonomy" id="1938817"/>
    <lineage>
        <taxon>Bacteria</taxon>
        <taxon>Pseudomonadati</taxon>
        <taxon>Pseudomonadota</taxon>
        <taxon>Betaproteobacteria</taxon>
        <taxon>Burkholderiales</taxon>
        <taxon>Burkholderiaceae</taxon>
        <taxon>Polynucleobacter</taxon>
    </lineage>
</organism>
<evidence type="ECO:0000256" key="2">
    <source>
        <dbReference type="ARBA" id="ARBA00022679"/>
    </source>
</evidence>
<dbReference type="PANTHER" id="PTHR43542:SF1">
    <property type="entry name" value="METHYLTRANSFERASE"/>
    <property type="match status" value="1"/>
</dbReference>
<sequence>MKKNSGPTNKVRIIAGHWRSRQVQVIDQKDLRPTTDRVRETLFNWINPLLQGSACLDLFAGTGVLGLEAASRGAKLVQFVEQGPKAYINIKNNLEMLQPGPSACQIEVTRADAIYWLGRHDASIFDIIFVDPPFDDVNLLQNSLKTLGKVQFQTKSPIIYVESTTKIENEVILENLQDWQIDRQLIAGAVKASLLKKK</sequence>